<accession>A0A9Q1K4D1</accession>
<dbReference type="InterPro" id="IPR000270">
    <property type="entry name" value="PB1_dom"/>
</dbReference>
<dbReference type="AlphaFoldDB" id="A0A9Q1K4D1"/>
<feature type="region of interest" description="Disordered" evidence="1">
    <location>
        <begin position="294"/>
        <end position="314"/>
    </location>
</feature>
<evidence type="ECO:0000313" key="4">
    <source>
        <dbReference type="Proteomes" id="UP001153076"/>
    </source>
</evidence>
<comment type="caution">
    <text evidence="3">The sequence shown here is derived from an EMBL/GenBank/DDBJ whole genome shotgun (WGS) entry which is preliminary data.</text>
</comment>
<sequence length="574" mass="61960">MDSSTAPPPTVGPLSKLRLMCSYGGHIVPRPMDKTLCYAGGETRIVAVDRRTAVSLSSLTSHLSKSLLNGRPFALKYQLPNHDLDSLISVSSDEDLANMIEEYDRLASSPSRLRFFLFPTRSTTGHDGDGGGDLHEDWFIDALRNVGVVRSSDSESEGKVAASGGGSLVDSGTSLPESIVLEKNSSFGSTSSSASAANSPAIRSGGGVEECVGVRVQDFKAAFPLVDSMNSDSSLASQIFSPQGIVYQDAAGFNESKVVAANLLDMESNFSDQSPRGDLLTSVQVSGYVLSRPMDQQQQQVPPPQSSATPQLPPQQYIHPAPQAHYVTQYYPSAVPVGSYHAMYQPYVQTHQPVQYQMNTQYGFPVYMFPVGQAHNPCDMSMQSTLATVQNVAQGHPQMPSNSVMVAAPIYYDEYKSAVQPHEYSTELYRTPTQAVNVPSDDHPSQPQVPSNPAMVGSSVVYDGHKPAAPAPEYAAKVYRTSAVPTQPANLPSDDHRPQVVAFPPVSQSSQPVDSTPLEKTSYMSEYEDPMHAQIYKTQPPAPTLPYKLQTATNAAAVMLSETLAQLHVDNTKH</sequence>
<dbReference type="SUPFAM" id="SSF54277">
    <property type="entry name" value="CAD &amp; PB1 domains"/>
    <property type="match status" value="1"/>
</dbReference>
<feature type="region of interest" description="Disordered" evidence="1">
    <location>
        <begin position="186"/>
        <end position="206"/>
    </location>
</feature>
<evidence type="ECO:0000259" key="2">
    <source>
        <dbReference type="SMART" id="SM00666"/>
    </source>
</evidence>
<dbReference type="Proteomes" id="UP001153076">
    <property type="component" value="Unassembled WGS sequence"/>
</dbReference>
<protein>
    <recommendedName>
        <fullName evidence="2">PB1 domain-containing protein</fullName>
    </recommendedName>
</protein>
<dbReference type="CDD" id="cd06410">
    <property type="entry name" value="PB1_UP2"/>
    <property type="match status" value="1"/>
</dbReference>
<feature type="domain" description="PB1" evidence="2">
    <location>
        <begin position="31"/>
        <end position="120"/>
    </location>
</feature>
<proteinExistence type="predicted"/>
<name>A0A9Q1K4D1_9CARY</name>
<gene>
    <name evidence="3" type="ORF">Cgig2_029855</name>
</gene>
<dbReference type="PANTHER" id="PTHR31066:SF68">
    <property type="entry name" value="SERINE_THREONINE-PROTEIN KINASE YAKA-RELATED"/>
    <property type="match status" value="1"/>
</dbReference>
<keyword evidence="4" id="KW-1185">Reference proteome</keyword>
<dbReference type="OrthoDB" id="1720031at2759"/>
<dbReference type="InterPro" id="IPR053198">
    <property type="entry name" value="Gynoecium_Dev_Regulator"/>
</dbReference>
<dbReference type="Pfam" id="PF00564">
    <property type="entry name" value="PB1"/>
    <property type="match status" value="1"/>
</dbReference>
<organism evidence="3 4">
    <name type="scientific">Carnegiea gigantea</name>
    <dbReference type="NCBI Taxonomy" id="171969"/>
    <lineage>
        <taxon>Eukaryota</taxon>
        <taxon>Viridiplantae</taxon>
        <taxon>Streptophyta</taxon>
        <taxon>Embryophyta</taxon>
        <taxon>Tracheophyta</taxon>
        <taxon>Spermatophyta</taxon>
        <taxon>Magnoliopsida</taxon>
        <taxon>eudicotyledons</taxon>
        <taxon>Gunneridae</taxon>
        <taxon>Pentapetalae</taxon>
        <taxon>Caryophyllales</taxon>
        <taxon>Cactineae</taxon>
        <taxon>Cactaceae</taxon>
        <taxon>Cactoideae</taxon>
        <taxon>Echinocereeae</taxon>
        <taxon>Carnegiea</taxon>
    </lineage>
</organism>
<dbReference type="Gene3D" id="3.10.20.90">
    <property type="entry name" value="Phosphatidylinositol 3-kinase Catalytic Subunit, Chain A, domain 1"/>
    <property type="match status" value="1"/>
</dbReference>
<evidence type="ECO:0000256" key="1">
    <source>
        <dbReference type="SAM" id="MobiDB-lite"/>
    </source>
</evidence>
<dbReference type="PANTHER" id="PTHR31066">
    <property type="entry name" value="OS05G0427100 PROTEIN-RELATED"/>
    <property type="match status" value="1"/>
</dbReference>
<reference evidence="3" key="1">
    <citation type="submission" date="2022-04" db="EMBL/GenBank/DDBJ databases">
        <title>Carnegiea gigantea Genome sequencing and assembly v2.</title>
        <authorList>
            <person name="Copetti D."/>
            <person name="Sanderson M.J."/>
            <person name="Burquez A."/>
            <person name="Wojciechowski M.F."/>
        </authorList>
    </citation>
    <scope>NUCLEOTIDE SEQUENCE</scope>
    <source>
        <strain evidence="3">SGP5-SGP5p</strain>
        <tissue evidence="3">Aerial part</tissue>
    </source>
</reference>
<evidence type="ECO:0000313" key="3">
    <source>
        <dbReference type="EMBL" id="KAJ8436609.1"/>
    </source>
</evidence>
<dbReference type="EMBL" id="JAKOGI010000337">
    <property type="protein sequence ID" value="KAJ8436609.1"/>
    <property type="molecule type" value="Genomic_DNA"/>
</dbReference>
<dbReference type="SMART" id="SM00666">
    <property type="entry name" value="PB1"/>
    <property type="match status" value="1"/>
</dbReference>